<dbReference type="RefSeq" id="WP_231751116.1">
    <property type="nucleotide sequence ID" value="NZ_CP015345.1"/>
</dbReference>
<feature type="transmembrane region" description="Helical" evidence="2">
    <location>
        <begin position="12"/>
        <end position="36"/>
    </location>
</feature>
<accession>A0AAW7YZV1</accession>
<organism evidence="3 4">
    <name type="scientific">Alteromonas stellipolaris</name>
    <dbReference type="NCBI Taxonomy" id="233316"/>
    <lineage>
        <taxon>Bacteria</taxon>
        <taxon>Pseudomonadati</taxon>
        <taxon>Pseudomonadota</taxon>
        <taxon>Gammaproteobacteria</taxon>
        <taxon>Alteromonadales</taxon>
        <taxon>Alteromonadaceae</taxon>
        <taxon>Alteromonas/Salinimonas group</taxon>
        <taxon>Alteromonas</taxon>
    </lineage>
</organism>
<dbReference type="PANTHER" id="PTHR34219:SF3">
    <property type="entry name" value="BLL7967 PROTEIN"/>
    <property type="match status" value="1"/>
</dbReference>
<dbReference type="AlphaFoldDB" id="A0AAW7YZV1"/>
<comment type="caution">
    <text evidence="3">The sequence shown here is derived from an EMBL/GenBank/DDBJ whole genome shotgun (WGS) entry which is preliminary data.</text>
</comment>
<name>A0AAW7YZV1_9ALTE</name>
<dbReference type="EMBL" id="JAUOQI010000001">
    <property type="protein sequence ID" value="MDO6576236.1"/>
    <property type="molecule type" value="Genomic_DNA"/>
</dbReference>
<evidence type="ECO:0000313" key="3">
    <source>
        <dbReference type="EMBL" id="MDO6576236.1"/>
    </source>
</evidence>
<dbReference type="InterPro" id="IPR005625">
    <property type="entry name" value="PepSY-ass_TM"/>
</dbReference>
<feature type="transmembrane region" description="Helical" evidence="2">
    <location>
        <begin position="181"/>
        <end position="209"/>
    </location>
</feature>
<dbReference type="Proteomes" id="UP001170717">
    <property type="component" value="Unassembled WGS sequence"/>
</dbReference>
<dbReference type="PANTHER" id="PTHR34219">
    <property type="entry name" value="IRON-REGULATED INNER MEMBRANE PROTEIN-RELATED"/>
    <property type="match status" value="1"/>
</dbReference>
<evidence type="ECO:0000256" key="2">
    <source>
        <dbReference type="SAM" id="Phobius"/>
    </source>
</evidence>
<sequence>MNKATKQSALNAHSWVGVFLSVLLFLVCLSGTIAVFHLEFERWEQPHIPEFETVEDGAVEKAMDSFLAKHPEETDHLFVVLPTSGIPRLVVENDHAAYFADAQGNLLEKESVPFTQMLVDLHLHLNLPHSWGMILVSALGAIICTLIVTGVIAHKRLSRDAFKLRRGGNGQQSQIDLHNRFGLWAAPFHLVIGVTGAYFGLAGIVLVLVAQLNYGGDREAVINQVFTPDPVIEAQEGKPAIGKAIAQMETIAPENPLIFVTVHEVSKPEQFIEIYAQVPGRLIYGEAYRFDTAGNYLGTAGYDDGVWGKQLLWAVYRLHFGDFAGIPSKVLYFVLGIMLTMLCVSGMEVWLSKKAHPVLATRLWYCTVWGSVSALAFTAIADMFFAGSLVAVFWGIMVLNVVLTVAIKRLTKPVWLIISGISVLVMLVIYGVVNGEHSLSLASLQLNVPMLMYVVWSILRGNTLLKRETLLSNFQKENQAVTPNGNSGNETIRDEDSHQSTSRPNAPQSPMA</sequence>
<feature type="compositionally biased region" description="Polar residues" evidence="1">
    <location>
        <begin position="499"/>
        <end position="512"/>
    </location>
</feature>
<feature type="transmembrane region" description="Helical" evidence="2">
    <location>
        <begin position="387"/>
        <end position="407"/>
    </location>
</feature>
<proteinExistence type="predicted"/>
<keyword evidence="2" id="KW-0472">Membrane</keyword>
<feature type="transmembrane region" description="Helical" evidence="2">
    <location>
        <begin position="131"/>
        <end position="153"/>
    </location>
</feature>
<feature type="transmembrane region" description="Helical" evidence="2">
    <location>
        <begin position="330"/>
        <end position="351"/>
    </location>
</feature>
<evidence type="ECO:0000313" key="4">
    <source>
        <dbReference type="Proteomes" id="UP001170717"/>
    </source>
</evidence>
<dbReference type="Pfam" id="PF03929">
    <property type="entry name" value="PepSY_TM"/>
    <property type="match status" value="1"/>
</dbReference>
<evidence type="ECO:0000256" key="1">
    <source>
        <dbReference type="SAM" id="MobiDB-lite"/>
    </source>
</evidence>
<keyword evidence="2" id="KW-0812">Transmembrane</keyword>
<feature type="compositionally biased region" description="Polar residues" evidence="1">
    <location>
        <begin position="479"/>
        <end position="490"/>
    </location>
</feature>
<feature type="transmembrane region" description="Helical" evidence="2">
    <location>
        <begin position="414"/>
        <end position="433"/>
    </location>
</feature>
<feature type="region of interest" description="Disordered" evidence="1">
    <location>
        <begin position="479"/>
        <end position="512"/>
    </location>
</feature>
<reference evidence="3" key="1">
    <citation type="submission" date="2023-07" db="EMBL/GenBank/DDBJ databases">
        <title>Genome content predicts the carbon catabolic preferences of heterotrophic bacteria.</title>
        <authorList>
            <person name="Gralka M."/>
        </authorList>
    </citation>
    <scope>NUCLEOTIDE SEQUENCE</scope>
    <source>
        <strain evidence="3">F2M12</strain>
    </source>
</reference>
<keyword evidence="2" id="KW-1133">Transmembrane helix</keyword>
<gene>
    <name evidence="3" type="ORF">Q4527_02485</name>
</gene>
<protein>
    <submittedName>
        <fullName evidence="3">PepSY-associated TM helix domain-containing protein</fullName>
    </submittedName>
</protein>
<feature type="transmembrane region" description="Helical" evidence="2">
    <location>
        <begin position="363"/>
        <end position="381"/>
    </location>
</feature>
<feature type="transmembrane region" description="Helical" evidence="2">
    <location>
        <begin position="439"/>
        <end position="459"/>
    </location>
</feature>